<dbReference type="RefSeq" id="WP_013186521.1">
    <property type="nucleotide sequence ID" value="NC_014230.1"/>
</dbReference>
<dbReference type="EMBL" id="CP002046">
    <property type="protein sequence ID" value="EAP87845.1"/>
    <property type="molecule type" value="Genomic_DNA"/>
</dbReference>
<feature type="domain" description="Lipocalin-like" evidence="1">
    <location>
        <begin position="41"/>
        <end position="130"/>
    </location>
</feature>
<evidence type="ECO:0000313" key="3">
    <source>
        <dbReference type="Proteomes" id="UP000002297"/>
    </source>
</evidence>
<evidence type="ECO:0000259" key="1">
    <source>
        <dbReference type="Pfam" id="PF13648"/>
    </source>
</evidence>
<dbReference type="AlphaFoldDB" id="A3U6H8"/>
<keyword evidence="3" id="KW-1185">Reference proteome</keyword>
<protein>
    <submittedName>
        <fullName evidence="2">S-adenosyl-L-homocysteine hydrolase</fullName>
    </submittedName>
</protein>
<name>A3U6H8_CROAH</name>
<dbReference type="GeneID" id="89452547"/>
<proteinExistence type="predicted"/>
<gene>
    <name evidence="2" type="ordered locus">CA2559_03780</name>
</gene>
<dbReference type="OrthoDB" id="1435261at2"/>
<accession>A3U6H8</accession>
<dbReference type="GO" id="GO:0016787">
    <property type="term" value="F:hydrolase activity"/>
    <property type="evidence" value="ECO:0007669"/>
    <property type="project" value="UniProtKB-KW"/>
</dbReference>
<dbReference type="KEGG" id="cat:CA2559_03780"/>
<dbReference type="InterPro" id="IPR024311">
    <property type="entry name" value="Lipocalin-like"/>
</dbReference>
<dbReference type="Proteomes" id="UP000002297">
    <property type="component" value="Chromosome"/>
</dbReference>
<keyword evidence="2" id="KW-0378">Hydrolase</keyword>
<dbReference type="PROSITE" id="PS51257">
    <property type="entry name" value="PROKAR_LIPOPROTEIN"/>
    <property type="match status" value="1"/>
</dbReference>
<organism evidence="2 3">
    <name type="scientific">Croceibacter atlanticus (strain ATCC BAA-628 / JCM 21780 / CIP 108009 / IAM 15332 / KCTC 12090 / HTCC2559)</name>
    <dbReference type="NCBI Taxonomy" id="216432"/>
    <lineage>
        <taxon>Bacteria</taxon>
        <taxon>Pseudomonadati</taxon>
        <taxon>Bacteroidota</taxon>
        <taxon>Flavobacteriia</taxon>
        <taxon>Flavobacteriales</taxon>
        <taxon>Flavobacteriaceae</taxon>
        <taxon>Croceibacter</taxon>
    </lineage>
</organism>
<dbReference type="STRING" id="216432.CA2559_03780"/>
<reference evidence="2 3" key="1">
    <citation type="journal article" date="2010" name="J. Bacteriol.">
        <title>The complete genome sequence of Croceibacter atlanticus HTCC2559T.</title>
        <authorList>
            <person name="Oh H.M."/>
            <person name="Kang I."/>
            <person name="Ferriera S."/>
            <person name="Giovannoni S.J."/>
            <person name="Cho J.C."/>
        </authorList>
    </citation>
    <scope>NUCLEOTIDE SEQUENCE [LARGE SCALE GENOMIC DNA]</scope>
    <source>
        <strain evidence="3">ATCC BAA-628 / HTCC2559 / KCTC 12090</strain>
    </source>
</reference>
<dbReference type="HOGENOM" id="CLU_1737492_0_0_10"/>
<evidence type="ECO:0000313" key="2">
    <source>
        <dbReference type="EMBL" id="EAP87845.1"/>
    </source>
</evidence>
<sequence>MRTNSFFLFCIFVASLISCSDSTEDLDVDYEDSAINRAALIIGTWQLSNQTQNGETVTLNECNKSGTITFDGEQVTTTTYRINSDTEDCNLNSTKSLLYEFEADDALLFIENQNQSQIEIGIINDSILSLIEEGYTSSGELISFETTFTR</sequence>
<dbReference type="Pfam" id="PF13648">
    <property type="entry name" value="Lipocalin_4"/>
    <property type="match status" value="1"/>
</dbReference>